<reference evidence="3 4" key="1">
    <citation type="submission" date="2022-04" db="EMBL/GenBank/DDBJ databases">
        <title>Human microbiome associated bacterial genomes.</title>
        <authorList>
            <person name="Sandstrom S."/>
            <person name="Salamzade R."/>
            <person name="Kalan L.R."/>
        </authorList>
    </citation>
    <scope>NUCLEOTIDE SEQUENCE [LARGE SCALE GENOMIC DNA]</scope>
    <source>
        <strain evidence="4">p3-SID767</strain>
    </source>
</reference>
<keyword evidence="4" id="KW-1185">Reference proteome</keyword>
<feature type="compositionally biased region" description="Polar residues" evidence="1">
    <location>
        <begin position="1"/>
        <end position="16"/>
    </location>
</feature>
<feature type="region of interest" description="Disordered" evidence="1">
    <location>
        <begin position="49"/>
        <end position="70"/>
    </location>
</feature>
<dbReference type="InterPro" id="IPR007044">
    <property type="entry name" value="Cyclodeamin/CycHdrlase"/>
</dbReference>
<evidence type="ECO:0000259" key="2">
    <source>
        <dbReference type="Pfam" id="PF04961"/>
    </source>
</evidence>
<dbReference type="Pfam" id="PF04961">
    <property type="entry name" value="FTCD_C"/>
    <property type="match status" value="1"/>
</dbReference>
<evidence type="ECO:0000313" key="3">
    <source>
        <dbReference type="EMBL" id="MCT1607012.1"/>
    </source>
</evidence>
<name>A0ABT2HQP3_9MICC</name>
<sequence length="227" mass="23702">MEDTSEISAQQSTLQEWTAGLAESSGFPGGGAGSGVMLSIAAAMASMVAGYSPSAEEDQERSDDVRDRAQSLRKRALELADDDAKASAAFGAAFHEEPGPARRRAIADAALVAAEASADLGEEALRALPDFEWLAQHGRPSVVSDVVVGLGALRAALAGARTNVSFDLATLTSAGESLEEVHRKHPRLWEMVTRLSAGLEQIDELVRSIDDRAAPTEAAESSGAAED</sequence>
<proteinExistence type="predicted"/>
<evidence type="ECO:0000256" key="1">
    <source>
        <dbReference type="SAM" id="MobiDB-lite"/>
    </source>
</evidence>
<feature type="region of interest" description="Disordered" evidence="1">
    <location>
        <begin position="1"/>
        <end position="28"/>
    </location>
</feature>
<dbReference type="RefSeq" id="WP_044495136.1">
    <property type="nucleotide sequence ID" value="NZ_CABKSP010000004.1"/>
</dbReference>
<accession>A0ABT2HQP3</accession>
<dbReference type="InterPro" id="IPR036178">
    <property type="entry name" value="Formintransfe-cycloase-like_sf"/>
</dbReference>
<gene>
    <name evidence="3" type="ORF">M3B43_06655</name>
</gene>
<dbReference type="SUPFAM" id="SSF101262">
    <property type="entry name" value="Methenyltetrahydrofolate cyclohydrolase-like"/>
    <property type="match status" value="1"/>
</dbReference>
<dbReference type="Gene3D" id="1.20.120.680">
    <property type="entry name" value="Formiminotetrahydrofolate cyclodeaminase monomer, up-and-down helical bundle"/>
    <property type="match status" value="1"/>
</dbReference>
<dbReference type="Proteomes" id="UP001205046">
    <property type="component" value="Unassembled WGS sequence"/>
</dbReference>
<feature type="domain" description="Cyclodeaminase/cyclohydrolase" evidence="2">
    <location>
        <begin position="13"/>
        <end position="172"/>
    </location>
</feature>
<protein>
    <submittedName>
        <fullName evidence="3">Cyclodeaminase/cyclohydrolase family protein</fullName>
    </submittedName>
</protein>
<organism evidence="3 4">
    <name type="scientific">Nesterenkonia massiliensis</name>
    <dbReference type="NCBI Taxonomy" id="1232429"/>
    <lineage>
        <taxon>Bacteria</taxon>
        <taxon>Bacillati</taxon>
        <taxon>Actinomycetota</taxon>
        <taxon>Actinomycetes</taxon>
        <taxon>Micrococcales</taxon>
        <taxon>Micrococcaceae</taxon>
        <taxon>Nesterenkonia</taxon>
    </lineage>
</organism>
<evidence type="ECO:0000313" key="4">
    <source>
        <dbReference type="Proteomes" id="UP001205046"/>
    </source>
</evidence>
<comment type="caution">
    <text evidence="3">The sequence shown here is derived from an EMBL/GenBank/DDBJ whole genome shotgun (WGS) entry which is preliminary data.</text>
</comment>
<dbReference type="EMBL" id="JALXMO010000013">
    <property type="protein sequence ID" value="MCT1607012.1"/>
    <property type="molecule type" value="Genomic_DNA"/>
</dbReference>